<feature type="compositionally biased region" description="Low complexity" evidence="1">
    <location>
        <begin position="1"/>
        <end position="12"/>
    </location>
</feature>
<evidence type="ECO:0000313" key="2">
    <source>
        <dbReference type="EMBL" id="MFD0726972.1"/>
    </source>
</evidence>
<accession>A0ABW2YGW2</accession>
<proteinExistence type="predicted"/>
<protein>
    <submittedName>
        <fullName evidence="2">Phage tail assembly protein</fullName>
    </submittedName>
</protein>
<dbReference type="EMBL" id="JBHTIF010000003">
    <property type="protein sequence ID" value="MFD0726972.1"/>
    <property type="molecule type" value="Genomic_DNA"/>
</dbReference>
<evidence type="ECO:0000313" key="3">
    <source>
        <dbReference type="Proteomes" id="UP001597110"/>
    </source>
</evidence>
<dbReference type="Pfam" id="PF10109">
    <property type="entry name" value="Phage_TAC_7"/>
    <property type="match status" value="1"/>
</dbReference>
<dbReference type="InterPro" id="IPR019289">
    <property type="entry name" value="Phage_tail_E/E"/>
</dbReference>
<comment type="caution">
    <text evidence="2">The sequence shown here is derived from an EMBL/GenBank/DDBJ whole genome shotgun (WGS) entry which is preliminary data.</text>
</comment>
<feature type="region of interest" description="Disordered" evidence="1">
    <location>
        <begin position="1"/>
        <end position="24"/>
    </location>
</feature>
<sequence>MNQTDTDTAAAAPQRDPHAFTLEQPINRGDMTISVVKLRKPNVEATRGLQLATLAQMDVDQLTKLLPRISTPALTEHDVAQLDVADLLKAGGIVLGFLFPKAAGDLQSLSA</sequence>
<gene>
    <name evidence="2" type="ORF">ACFQ0E_15345</name>
</gene>
<organism evidence="2 3">
    <name type="scientific">Lysobacter brunescens</name>
    <dbReference type="NCBI Taxonomy" id="262323"/>
    <lineage>
        <taxon>Bacteria</taxon>
        <taxon>Pseudomonadati</taxon>
        <taxon>Pseudomonadota</taxon>
        <taxon>Gammaproteobacteria</taxon>
        <taxon>Lysobacterales</taxon>
        <taxon>Lysobacteraceae</taxon>
        <taxon>Lysobacter</taxon>
    </lineage>
</organism>
<reference evidence="3" key="1">
    <citation type="journal article" date="2019" name="Int. J. Syst. Evol. Microbiol.">
        <title>The Global Catalogue of Microorganisms (GCM) 10K type strain sequencing project: providing services to taxonomists for standard genome sequencing and annotation.</title>
        <authorList>
            <consortium name="The Broad Institute Genomics Platform"/>
            <consortium name="The Broad Institute Genome Sequencing Center for Infectious Disease"/>
            <person name="Wu L."/>
            <person name="Ma J."/>
        </authorList>
    </citation>
    <scope>NUCLEOTIDE SEQUENCE [LARGE SCALE GENOMIC DNA]</scope>
    <source>
        <strain evidence="3">CCUG 55585</strain>
    </source>
</reference>
<dbReference type="Proteomes" id="UP001597110">
    <property type="component" value="Unassembled WGS sequence"/>
</dbReference>
<keyword evidence="3" id="KW-1185">Reference proteome</keyword>
<dbReference type="RefSeq" id="WP_386825281.1">
    <property type="nucleotide sequence ID" value="NZ_JBHTIF010000003.1"/>
</dbReference>
<evidence type="ECO:0000256" key="1">
    <source>
        <dbReference type="SAM" id="MobiDB-lite"/>
    </source>
</evidence>
<name>A0ABW2YGW2_9GAMM</name>